<keyword evidence="3" id="KW-0472">Membrane</keyword>
<comment type="caution">
    <text evidence="8">The sequence shown here is derived from an EMBL/GenBank/DDBJ whole genome shotgun (WGS) entry which is preliminary data.</text>
</comment>
<evidence type="ECO:0000256" key="7">
    <source>
        <dbReference type="SAM" id="SignalP"/>
    </source>
</evidence>
<feature type="compositionally biased region" description="Low complexity" evidence="6">
    <location>
        <begin position="450"/>
        <end position="463"/>
    </location>
</feature>
<dbReference type="EMBL" id="JADKPO010000045">
    <property type="protein sequence ID" value="MBF4770316.1"/>
    <property type="molecule type" value="Genomic_DNA"/>
</dbReference>
<keyword evidence="1" id="KW-1003">Cell membrane</keyword>
<feature type="chain" id="PRO_5037278900" evidence="7">
    <location>
        <begin position="24"/>
        <end position="463"/>
    </location>
</feature>
<dbReference type="PANTHER" id="PTHR43649:SF33">
    <property type="entry name" value="POLYGALACTURONAN_RHAMNOGALACTURONAN-BINDING PROTEIN YTCQ"/>
    <property type="match status" value="1"/>
</dbReference>
<dbReference type="RefSeq" id="WP_194698463.1">
    <property type="nucleotide sequence ID" value="NZ_JADKPO010000045.1"/>
</dbReference>
<evidence type="ECO:0000256" key="5">
    <source>
        <dbReference type="ARBA" id="ARBA00023288"/>
    </source>
</evidence>
<dbReference type="PROSITE" id="PS51257">
    <property type="entry name" value="PROKAR_LIPOPROTEIN"/>
    <property type="match status" value="1"/>
</dbReference>
<keyword evidence="4" id="KW-0564">Palmitate</keyword>
<feature type="compositionally biased region" description="Low complexity" evidence="6">
    <location>
        <begin position="29"/>
        <end position="38"/>
    </location>
</feature>
<dbReference type="AlphaFoldDB" id="A0A930VSU7"/>
<dbReference type="Pfam" id="PF13416">
    <property type="entry name" value="SBP_bac_8"/>
    <property type="match status" value="1"/>
</dbReference>
<evidence type="ECO:0000256" key="2">
    <source>
        <dbReference type="ARBA" id="ARBA00022729"/>
    </source>
</evidence>
<gene>
    <name evidence="8" type="ORF">ISU10_21285</name>
</gene>
<keyword evidence="9" id="KW-1185">Reference proteome</keyword>
<dbReference type="InterPro" id="IPR006059">
    <property type="entry name" value="SBP"/>
</dbReference>
<reference evidence="8" key="1">
    <citation type="submission" date="2020-11" db="EMBL/GenBank/DDBJ databases">
        <title>Nocardioides cynanchi sp. nov., isolated from soil of rhizosphere of Cynanchum wilfordii.</title>
        <authorList>
            <person name="Lee J.-S."/>
            <person name="Suh M.K."/>
            <person name="Kim J.-S."/>
        </authorList>
    </citation>
    <scope>NUCLEOTIDE SEQUENCE</scope>
    <source>
        <strain evidence="8">KCTC 19276</strain>
    </source>
</reference>
<evidence type="ECO:0000256" key="3">
    <source>
        <dbReference type="ARBA" id="ARBA00023136"/>
    </source>
</evidence>
<name>A0A930VSU7_9ACTN</name>
<keyword evidence="5" id="KW-0449">Lipoprotein</keyword>
<accession>A0A930VSU7</accession>
<protein>
    <submittedName>
        <fullName evidence="8">Extracellular solute-binding protein</fullName>
    </submittedName>
</protein>
<dbReference type="SUPFAM" id="SSF53850">
    <property type="entry name" value="Periplasmic binding protein-like II"/>
    <property type="match status" value="1"/>
</dbReference>
<feature type="signal peptide" evidence="7">
    <location>
        <begin position="1"/>
        <end position="23"/>
    </location>
</feature>
<evidence type="ECO:0000313" key="9">
    <source>
        <dbReference type="Proteomes" id="UP000660668"/>
    </source>
</evidence>
<evidence type="ECO:0000256" key="4">
    <source>
        <dbReference type="ARBA" id="ARBA00023139"/>
    </source>
</evidence>
<keyword evidence="2 7" id="KW-0732">Signal</keyword>
<evidence type="ECO:0000313" key="8">
    <source>
        <dbReference type="EMBL" id="MBF4770316.1"/>
    </source>
</evidence>
<dbReference type="Proteomes" id="UP000660668">
    <property type="component" value="Unassembled WGS sequence"/>
</dbReference>
<dbReference type="InterPro" id="IPR050490">
    <property type="entry name" value="Bact_solute-bd_prot1"/>
</dbReference>
<organism evidence="8 9">
    <name type="scientific">Nocardioides agariphilus</name>
    <dbReference type="NCBI Taxonomy" id="433664"/>
    <lineage>
        <taxon>Bacteria</taxon>
        <taxon>Bacillati</taxon>
        <taxon>Actinomycetota</taxon>
        <taxon>Actinomycetes</taxon>
        <taxon>Propionibacteriales</taxon>
        <taxon>Nocardioidaceae</taxon>
        <taxon>Nocardioides</taxon>
    </lineage>
</organism>
<feature type="region of interest" description="Disordered" evidence="6">
    <location>
        <begin position="25"/>
        <end position="48"/>
    </location>
</feature>
<proteinExistence type="predicted"/>
<evidence type="ECO:0000256" key="1">
    <source>
        <dbReference type="ARBA" id="ARBA00022475"/>
    </source>
</evidence>
<evidence type="ECO:0000256" key="6">
    <source>
        <dbReference type="SAM" id="MobiDB-lite"/>
    </source>
</evidence>
<dbReference type="Gene3D" id="3.40.190.10">
    <property type="entry name" value="Periplasmic binding protein-like II"/>
    <property type="match status" value="1"/>
</dbReference>
<feature type="region of interest" description="Disordered" evidence="6">
    <location>
        <begin position="437"/>
        <end position="463"/>
    </location>
</feature>
<sequence length="463" mass="49874">MRTAAARTLGSCLLITTLVSGLAACSGDPSSSTPQTEPTSPPPSSAEEPIALSFGVFGSNDEIAAYQTMAKQFETVDDRAEVTVSAYLHHDGLRKDIEEGNPVPDVFLVSRRDLSWFVDNGLTRPVDSLLDERGVDFGDAYSRAALEAFSSDNRLQCMPYGVAPQVVFYNEDLVDFARMELRGLDVPDSDHKRWSWDQFVAAANFAARPGRGIKGVAIDPTMTGLAPFIYSGGGDLFDDDEDPTSLAFGSDDTQGALETVLQLLRDPKITLGEADQDKAVERFEQGKVAMITGTRALVPRLRQVTDLDFDVMPIPSIEGQATVGDITALCTSKDAESPATAADFMVYASSGDAVSQVVREGYLQPVNQEVAFSDTFIQPGLLPLSATVFNDSVSRMVIPPLLDTWDELEAAVTPYLQELFYAEPTIDLPLVGEQIDTASQPILNPPTQTPTPETSSPTDSASP</sequence>
<dbReference type="PANTHER" id="PTHR43649">
    <property type="entry name" value="ARABINOSE-BINDING PROTEIN-RELATED"/>
    <property type="match status" value="1"/>
</dbReference>